<dbReference type="GO" id="GO:0017124">
    <property type="term" value="F:SH3 domain binding"/>
    <property type="evidence" value="ECO:0007669"/>
    <property type="project" value="TreeGrafter"/>
</dbReference>
<comment type="domain">
    <text evidence="4">The N-terminus is composed of the phosphotyrosine binding (PTB) domain, a short linker region and the RING-type zinc finger. The PTB domain, which is also called TKB (tyrosine kinase binding) domain, is composed of three different subdomains: a four-helix bundle (4H), a calcium-binding EF hand and a divergent SH2 domain.</text>
</comment>
<dbReference type="PROSITE" id="PS00518">
    <property type="entry name" value="ZF_RING_1"/>
    <property type="match status" value="1"/>
</dbReference>
<dbReference type="EMBL" id="JAAKFY010000020">
    <property type="protein sequence ID" value="KAF3840657.1"/>
    <property type="molecule type" value="Genomic_DNA"/>
</dbReference>
<keyword evidence="1 4" id="KW-0479">Metal-binding</keyword>
<dbReference type="Proteomes" id="UP000518266">
    <property type="component" value="Unassembled WGS sequence"/>
</dbReference>
<name>A0A7J5XVS5_DISMA</name>
<comment type="catalytic activity">
    <reaction evidence="4">
        <text>S-ubiquitinyl-[E2 ubiquitin-conjugating enzyme]-L-cysteine + [acceptor protein]-L-lysine = [E2 ubiquitin-conjugating enzyme]-L-cysteine + N(6)-ubiquitinyl-[acceptor protein]-L-lysine.</text>
        <dbReference type="EC" id="2.3.2.27"/>
    </reaction>
</comment>
<dbReference type="Pfam" id="PF00097">
    <property type="entry name" value="zf-C3HC4"/>
    <property type="match status" value="1"/>
</dbReference>
<evidence type="ECO:0000256" key="4">
    <source>
        <dbReference type="RuleBase" id="RU367001"/>
    </source>
</evidence>
<evidence type="ECO:0000256" key="1">
    <source>
        <dbReference type="ARBA" id="ARBA00022723"/>
    </source>
</evidence>
<dbReference type="AlphaFoldDB" id="A0A7J5XVS5"/>
<dbReference type="InterPro" id="IPR024162">
    <property type="entry name" value="Adaptor_Cbl"/>
</dbReference>
<comment type="function">
    <text evidence="4">E3 ubiquitin-protein ligase which accepts ubiquitin from specific E2 ubiquitin-conjugating enzymes, and transfers it to substrates, generally promoting their degradation by the proteasome.</text>
</comment>
<dbReference type="PANTHER" id="PTHR23007">
    <property type="entry name" value="CBL"/>
    <property type="match status" value="1"/>
</dbReference>
<dbReference type="CDD" id="cd14393">
    <property type="entry name" value="UBA_c-Cbl"/>
    <property type="match status" value="1"/>
</dbReference>
<proteinExistence type="predicted"/>
<dbReference type="InterPro" id="IPR013083">
    <property type="entry name" value="Znf_RING/FYVE/PHD"/>
</dbReference>
<dbReference type="InterPro" id="IPR015940">
    <property type="entry name" value="UBA"/>
</dbReference>
<dbReference type="InterPro" id="IPR018957">
    <property type="entry name" value="Znf_C3HC4_RING-type"/>
</dbReference>
<dbReference type="EC" id="2.3.2.27" evidence="4"/>
<dbReference type="GO" id="GO:0016567">
    <property type="term" value="P:protein ubiquitination"/>
    <property type="evidence" value="ECO:0007669"/>
    <property type="project" value="UniProtKB-UniPathway"/>
</dbReference>
<evidence type="ECO:0000256" key="5">
    <source>
        <dbReference type="SAM" id="MobiDB-lite"/>
    </source>
</evidence>
<reference evidence="7 8" key="1">
    <citation type="submission" date="2020-03" db="EMBL/GenBank/DDBJ databases">
        <title>Dissostichus mawsoni Genome sequencing and assembly.</title>
        <authorList>
            <person name="Park H."/>
        </authorList>
    </citation>
    <scope>NUCLEOTIDE SEQUENCE [LARGE SCALE GENOMIC DNA]</scope>
    <source>
        <strain evidence="7">DM0001</strain>
        <tissue evidence="7">Muscle</tissue>
    </source>
</reference>
<feature type="region of interest" description="Disordered" evidence="5">
    <location>
        <begin position="144"/>
        <end position="213"/>
    </location>
</feature>
<dbReference type="GO" id="GO:0008270">
    <property type="term" value="F:zinc ion binding"/>
    <property type="evidence" value="ECO:0007669"/>
    <property type="project" value="UniProtKB-KW"/>
</dbReference>
<evidence type="ECO:0000259" key="6">
    <source>
        <dbReference type="PROSITE" id="PS50030"/>
    </source>
</evidence>
<dbReference type="GO" id="GO:0005509">
    <property type="term" value="F:calcium ion binding"/>
    <property type="evidence" value="ECO:0007669"/>
    <property type="project" value="UniProtKB-UniRule"/>
</dbReference>
<feature type="domain" description="UBA" evidence="6">
    <location>
        <begin position="245"/>
        <end position="288"/>
    </location>
</feature>
<evidence type="ECO:0000313" key="7">
    <source>
        <dbReference type="EMBL" id="KAF3840657.1"/>
    </source>
</evidence>
<sequence length="299" mass="32141">MGSTFQLCKICAENDKDVKIEPCRHLMCTSCLTAWQVERPPSPVSQLPPVPPDSTSCRDPAALREQQPRSLSAMASAERPPSDEEENEYMSPTSLPVCGAAWVLSGSLVPPPPVNNNNHNDVSELVDSDSEGPQVYESMFNIQAASSEASDPEPPPLPAVVPQEKKEDSAEEEIYEYDCPRPIIPPAPTRRTLSDIGELPSTSSSSSSSPTPPSLPLPLSLFLSLFLSLSSSSLSSSLPPPTTHPGNQSLNGEIECLVSQGYSLQDIHKALMIAQNNLETAKNILREFVSIPSSAHIAT</sequence>
<feature type="compositionally biased region" description="Pro residues" evidence="5">
    <location>
        <begin position="40"/>
        <end position="52"/>
    </location>
</feature>
<dbReference type="GO" id="GO:0045121">
    <property type="term" value="C:membrane raft"/>
    <property type="evidence" value="ECO:0007669"/>
    <property type="project" value="TreeGrafter"/>
</dbReference>
<dbReference type="InterPro" id="IPR017907">
    <property type="entry name" value="Znf_RING_CS"/>
</dbReference>
<keyword evidence="4" id="KW-0106">Calcium</keyword>
<evidence type="ECO:0000313" key="8">
    <source>
        <dbReference type="Proteomes" id="UP000518266"/>
    </source>
</evidence>
<dbReference type="UniPathway" id="UPA00143"/>
<dbReference type="PANTHER" id="PTHR23007:SF11">
    <property type="entry name" value="E3 UBIQUITIN-PROTEIN LIGASE CBL"/>
    <property type="match status" value="1"/>
</dbReference>
<dbReference type="GO" id="GO:0001784">
    <property type="term" value="F:phosphotyrosine residue binding"/>
    <property type="evidence" value="ECO:0007669"/>
    <property type="project" value="UniProtKB-UniRule"/>
</dbReference>
<dbReference type="PROSITE" id="PS50030">
    <property type="entry name" value="UBA"/>
    <property type="match status" value="1"/>
</dbReference>
<keyword evidence="4" id="KW-0808">Transferase</keyword>
<dbReference type="GO" id="GO:0061630">
    <property type="term" value="F:ubiquitin protein ligase activity"/>
    <property type="evidence" value="ECO:0007669"/>
    <property type="project" value="UniProtKB-EC"/>
</dbReference>
<evidence type="ECO:0000256" key="2">
    <source>
        <dbReference type="ARBA" id="ARBA00022771"/>
    </source>
</evidence>
<keyword evidence="4" id="KW-0833">Ubl conjugation pathway</keyword>
<dbReference type="Gene3D" id="3.30.40.10">
    <property type="entry name" value="Zinc/RING finger domain, C3HC4 (zinc finger)"/>
    <property type="match status" value="1"/>
</dbReference>
<dbReference type="SUPFAM" id="SSF57850">
    <property type="entry name" value="RING/U-box"/>
    <property type="match status" value="1"/>
</dbReference>
<dbReference type="GO" id="GO:0005886">
    <property type="term" value="C:plasma membrane"/>
    <property type="evidence" value="ECO:0007669"/>
    <property type="project" value="TreeGrafter"/>
</dbReference>
<dbReference type="Gene3D" id="1.10.8.10">
    <property type="entry name" value="DNA helicase RuvA subunit, C-terminal domain"/>
    <property type="match status" value="1"/>
</dbReference>
<dbReference type="GO" id="GO:0023051">
    <property type="term" value="P:regulation of signaling"/>
    <property type="evidence" value="ECO:0007669"/>
    <property type="project" value="InterPro"/>
</dbReference>
<comment type="pathway">
    <text evidence="4">Protein modification; protein ubiquitination.</text>
</comment>
<keyword evidence="3 4" id="KW-0862">Zinc</keyword>
<protein>
    <recommendedName>
        <fullName evidence="4">E3 ubiquitin-protein ligase CBL</fullName>
        <ecNumber evidence="4">2.3.2.27</ecNumber>
    </recommendedName>
</protein>
<evidence type="ECO:0000256" key="3">
    <source>
        <dbReference type="ARBA" id="ARBA00022833"/>
    </source>
</evidence>
<feature type="region of interest" description="Disordered" evidence="5">
    <location>
        <begin position="112"/>
        <end position="131"/>
    </location>
</feature>
<feature type="region of interest" description="Disordered" evidence="5">
    <location>
        <begin position="39"/>
        <end position="92"/>
    </location>
</feature>
<dbReference type="OrthoDB" id="7237699at2759"/>
<organism evidence="7 8">
    <name type="scientific">Dissostichus mawsoni</name>
    <name type="common">Antarctic cod</name>
    <dbReference type="NCBI Taxonomy" id="36200"/>
    <lineage>
        <taxon>Eukaryota</taxon>
        <taxon>Metazoa</taxon>
        <taxon>Chordata</taxon>
        <taxon>Craniata</taxon>
        <taxon>Vertebrata</taxon>
        <taxon>Euteleostomi</taxon>
        <taxon>Actinopterygii</taxon>
        <taxon>Neopterygii</taxon>
        <taxon>Teleostei</taxon>
        <taxon>Neoteleostei</taxon>
        <taxon>Acanthomorphata</taxon>
        <taxon>Eupercaria</taxon>
        <taxon>Perciformes</taxon>
        <taxon>Notothenioidei</taxon>
        <taxon>Nototheniidae</taxon>
        <taxon>Dissostichus</taxon>
    </lineage>
</organism>
<accession>A0A7J5XVS5</accession>
<keyword evidence="8" id="KW-1185">Reference proteome</keyword>
<comment type="caution">
    <text evidence="7">The sequence shown here is derived from an EMBL/GenBank/DDBJ whole genome shotgun (WGS) entry which is preliminary data.</text>
</comment>
<gene>
    <name evidence="7" type="ORF">F7725_006519</name>
</gene>
<keyword evidence="2 4" id="KW-0863">Zinc-finger</keyword>
<dbReference type="GO" id="GO:0007165">
    <property type="term" value="P:signal transduction"/>
    <property type="evidence" value="ECO:0007669"/>
    <property type="project" value="TreeGrafter"/>
</dbReference>
<feature type="compositionally biased region" description="Low complexity" evidence="5">
    <location>
        <begin position="199"/>
        <end position="209"/>
    </location>
</feature>